<evidence type="ECO:0000256" key="1">
    <source>
        <dbReference type="ARBA" id="ARBA00022490"/>
    </source>
</evidence>
<dbReference type="SUPFAM" id="SSF46689">
    <property type="entry name" value="Homeodomain-like"/>
    <property type="match status" value="2"/>
</dbReference>
<dbReference type="InterPro" id="IPR037923">
    <property type="entry name" value="HTH-like"/>
</dbReference>
<dbReference type="CDD" id="cd06977">
    <property type="entry name" value="cupin_RhaR_RhaS-like_N"/>
    <property type="match status" value="1"/>
</dbReference>
<dbReference type="GO" id="GO:0043565">
    <property type="term" value="F:sequence-specific DNA binding"/>
    <property type="evidence" value="ECO:0007669"/>
    <property type="project" value="InterPro"/>
</dbReference>
<dbReference type="Gene3D" id="2.60.120.10">
    <property type="entry name" value="Jelly Rolls"/>
    <property type="match status" value="1"/>
</dbReference>
<feature type="domain" description="HTH araC/xylS-type" evidence="8">
    <location>
        <begin position="172"/>
        <end position="268"/>
    </location>
</feature>
<dbReference type="AlphaFoldDB" id="A0A2J8HTG8"/>
<keyword evidence="1" id="KW-0963">Cytoplasm</keyword>
<evidence type="ECO:0000256" key="6">
    <source>
        <dbReference type="ARBA" id="ARBA00023163"/>
    </source>
</evidence>
<dbReference type="RefSeq" id="WP_102955500.1">
    <property type="nucleotide sequence ID" value="NZ_POSI01000027.1"/>
</dbReference>
<reference evidence="11 12" key="1">
    <citation type="submission" date="2018-01" db="EMBL/GenBank/DDBJ databases">
        <title>Draft genome sequences of six Vibrio diazotrophicus strains isolated from deep-sea sediments of the Baltic Sea.</title>
        <authorList>
            <person name="Castillo D."/>
            <person name="Vandieken V."/>
            <person name="Chiang O."/>
            <person name="Middelboe M."/>
        </authorList>
    </citation>
    <scope>NUCLEOTIDE SEQUENCE [LARGE SCALE GENOMIC DNA]</scope>
    <source>
        <strain evidence="9 11">60.27F</strain>
        <strain evidence="10 12">65.10M</strain>
    </source>
</reference>
<dbReference type="InterPro" id="IPR009057">
    <property type="entry name" value="Homeodomain-like_sf"/>
</dbReference>
<dbReference type="PANTHER" id="PTHR43280">
    <property type="entry name" value="ARAC-FAMILY TRANSCRIPTIONAL REGULATOR"/>
    <property type="match status" value="1"/>
</dbReference>
<sequence length="268" mass="31301">MFQLSGEEFFKHSDSAVCTEVRAPQADYPEHSHDFHELIIVTKGAGQHILNDTPTNLAQNYICYITPSDRHMYEQVENLHLTNILFKKNRLSYSPILKNFLPNESSDSKSWFITNQTMSKVEQILQQLDHESRSNTVESRLMMEVLFQHLVVEISRGRLTSQSNDVNDNIILKVIDWLQRNYSEDVCINEISDKFKISSRSLSRKIKQVTNLSFNNYVHRVRINNAMDLLQSTDKSITDIAFEVGYKDSNYFSTKFKRFTKKTPSQYR</sequence>
<dbReference type="InterPro" id="IPR047220">
    <property type="entry name" value="RhaR_RhaS-like_N"/>
</dbReference>
<dbReference type="SMART" id="SM00342">
    <property type="entry name" value="HTH_ARAC"/>
    <property type="match status" value="1"/>
</dbReference>
<keyword evidence="6" id="KW-0804">Transcription</keyword>
<dbReference type="Proteomes" id="UP000236449">
    <property type="component" value="Unassembled WGS sequence"/>
</dbReference>
<dbReference type="Gene3D" id="1.10.10.60">
    <property type="entry name" value="Homeodomain-like"/>
    <property type="match status" value="2"/>
</dbReference>
<dbReference type="Pfam" id="PF02311">
    <property type="entry name" value="AraC_binding"/>
    <property type="match status" value="1"/>
</dbReference>
<protein>
    <submittedName>
        <fullName evidence="9">AraC family transcriptional regulator</fullName>
    </submittedName>
</protein>
<evidence type="ECO:0000256" key="5">
    <source>
        <dbReference type="ARBA" id="ARBA00023159"/>
    </source>
</evidence>
<dbReference type="Pfam" id="PF12833">
    <property type="entry name" value="HTH_18"/>
    <property type="match status" value="1"/>
</dbReference>
<evidence type="ECO:0000313" key="10">
    <source>
        <dbReference type="EMBL" id="PNI03803.1"/>
    </source>
</evidence>
<dbReference type="InterPro" id="IPR003313">
    <property type="entry name" value="AraC-bd"/>
</dbReference>
<organism evidence="9 11">
    <name type="scientific">Vibrio diazotrophicus</name>
    <dbReference type="NCBI Taxonomy" id="685"/>
    <lineage>
        <taxon>Bacteria</taxon>
        <taxon>Pseudomonadati</taxon>
        <taxon>Pseudomonadota</taxon>
        <taxon>Gammaproteobacteria</taxon>
        <taxon>Vibrionales</taxon>
        <taxon>Vibrionaceae</taxon>
        <taxon>Vibrio</taxon>
    </lineage>
</organism>
<evidence type="ECO:0000313" key="12">
    <source>
        <dbReference type="Proteomes" id="UP000236547"/>
    </source>
</evidence>
<keyword evidence="2" id="KW-0677">Repeat</keyword>
<evidence type="ECO:0000256" key="4">
    <source>
        <dbReference type="ARBA" id="ARBA00023125"/>
    </source>
</evidence>
<keyword evidence="3" id="KW-0805">Transcription regulation</keyword>
<dbReference type="EMBL" id="POSM01000001">
    <property type="protein sequence ID" value="PNI03803.1"/>
    <property type="molecule type" value="Genomic_DNA"/>
</dbReference>
<proteinExistence type="predicted"/>
<dbReference type="EMBL" id="POSK01000020">
    <property type="protein sequence ID" value="PNI01577.1"/>
    <property type="molecule type" value="Genomic_DNA"/>
</dbReference>
<comment type="caution">
    <text evidence="9">The sequence shown here is derived from an EMBL/GenBank/DDBJ whole genome shotgun (WGS) entry which is preliminary data.</text>
</comment>
<evidence type="ECO:0000313" key="11">
    <source>
        <dbReference type="Proteomes" id="UP000236449"/>
    </source>
</evidence>
<keyword evidence="7" id="KW-0684">Rhamnose metabolism</keyword>
<dbReference type="InterPro" id="IPR018060">
    <property type="entry name" value="HTH_AraC"/>
</dbReference>
<dbReference type="InterPro" id="IPR018062">
    <property type="entry name" value="HTH_AraC-typ_CS"/>
</dbReference>
<dbReference type="PRINTS" id="PR00032">
    <property type="entry name" value="HTHARAC"/>
</dbReference>
<gene>
    <name evidence="9" type="ORF">C1N32_20085</name>
    <name evidence="10" type="ORF">C1O25_00010</name>
</gene>
<evidence type="ECO:0000256" key="3">
    <source>
        <dbReference type="ARBA" id="ARBA00023015"/>
    </source>
</evidence>
<keyword evidence="12" id="KW-1185">Reference proteome</keyword>
<dbReference type="SUPFAM" id="SSF51215">
    <property type="entry name" value="Regulatory protein AraC"/>
    <property type="match status" value="1"/>
</dbReference>
<dbReference type="PROSITE" id="PS00041">
    <property type="entry name" value="HTH_ARAC_FAMILY_1"/>
    <property type="match status" value="1"/>
</dbReference>
<keyword evidence="5" id="KW-0010">Activator</keyword>
<name>A0A2J8HTG8_VIBDI</name>
<dbReference type="InterPro" id="IPR020449">
    <property type="entry name" value="Tscrpt_reg_AraC-type_HTH"/>
</dbReference>
<dbReference type="GO" id="GO:0003700">
    <property type="term" value="F:DNA-binding transcription factor activity"/>
    <property type="evidence" value="ECO:0007669"/>
    <property type="project" value="InterPro"/>
</dbReference>
<dbReference type="PROSITE" id="PS01124">
    <property type="entry name" value="HTH_ARAC_FAMILY_2"/>
    <property type="match status" value="1"/>
</dbReference>
<evidence type="ECO:0000256" key="2">
    <source>
        <dbReference type="ARBA" id="ARBA00022737"/>
    </source>
</evidence>
<evidence type="ECO:0000256" key="7">
    <source>
        <dbReference type="ARBA" id="ARBA00023308"/>
    </source>
</evidence>
<evidence type="ECO:0000313" key="9">
    <source>
        <dbReference type="EMBL" id="PNI01577.1"/>
    </source>
</evidence>
<dbReference type="InterPro" id="IPR014710">
    <property type="entry name" value="RmlC-like_jellyroll"/>
</dbReference>
<dbReference type="PANTHER" id="PTHR43280:SF28">
    <property type="entry name" value="HTH-TYPE TRANSCRIPTIONAL ACTIVATOR RHAS"/>
    <property type="match status" value="1"/>
</dbReference>
<dbReference type="Proteomes" id="UP000236547">
    <property type="component" value="Unassembled WGS sequence"/>
</dbReference>
<dbReference type="OrthoDB" id="2547276at2"/>
<evidence type="ECO:0000259" key="8">
    <source>
        <dbReference type="PROSITE" id="PS01124"/>
    </source>
</evidence>
<accession>A0A2J8HTG8</accession>
<keyword evidence="4" id="KW-0238">DNA-binding</keyword>